<dbReference type="Proteomes" id="UP000009096">
    <property type="component" value="Chromosome 5"/>
</dbReference>
<dbReference type="KEGG" id="fvr:FVEG_03218"/>
<organism evidence="1 2">
    <name type="scientific">Gibberella moniliformis (strain M3125 / FGSC 7600)</name>
    <name type="common">Maize ear and stalk rot fungus</name>
    <name type="synonym">Fusarium verticillioides</name>
    <dbReference type="NCBI Taxonomy" id="334819"/>
    <lineage>
        <taxon>Eukaryota</taxon>
        <taxon>Fungi</taxon>
        <taxon>Dikarya</taxon>
        <taxon>Ascomycota</taxon>
        <taxon>Pezizomycotina</taxon>
        <taxon>Sordariomycetes</taxon>
        <taxon>Hypocreomycetidae</taxon>
        <taxon>Hypocreales</taxon>
        <taxon>Nectriaceae</taxon>
        <taxon>Fusarium</taxon>
        <taxon>Fusarium fujikuroi species complex</taxon>
    </lineage>
</organism>
<dbReference type="VEuPathDB" id="FungiDB:FVEG_03218"/>
<dbReference type="EMBL" id="DS022244">
    <property type="protein sequence ID" value="EWG41029.1"/>
    <property type="molecule type" value="Genomic_DNA"/>
</dbReference>
<name>W7M0J5_GIBM7</name>
<evidence type="ECO:0000313" key="2">
    <source>
        <dbReference type="Proteomes" id="UP000009096"/>
    </source>
</evidence>
<reference evidence="1 2" key="1">
    <citation type="journal article" date="2010" name="Nature">
        <title>Comparative genomics reveals mobile pathogenicity chromosomes in Fusarium.</title>
        <authorList>
            <person name="Ma L.J."/>
            <person name="van der Does H.C."/>
            <person name="Borkovich K.A."/>
            <person name="Coleman J.J."/>
            <person name="Daboussi M.J."/>
            <person name="Di Pietro A."/>
            <person name="Dufresne M."/>
            <person name="Freitag M."/>
            <person name="Grabherr M."/>
            <person name="Henrissat B."/>
            <person name="Houterman P.M."/>
            <person name="Kang S."/>
            <person name="Shim W.B."/>
            <person name="Woloshuk C."/>
            <person name="Xie X."/>
            <person name="Xu J.R."/>
            <person name="Antoniw J."/>
            <person name="Baker S.E."/>
            <person name="Bluhm B.H."/>
            <person name="Breakspear A."/>
            <person name="Brown D.W."/>
            <person name="Butchko R.A."/>
            <person name="Chapman S."/>
            <person name="Coulson R."/>
            <person name="Coutinho P.M."/>
            <person name="Danchin E.G."/>
            <person name="Diener A."/>
            <person name="Gale L.R."/>
            <person name="Gardiner D.M."/>
            <person name="Goff S."/>
            <person name="Hammond-Kosack K.E."/>
            <person name="Hilburn K."/>
            <person name="Hua-Van A."/>
            <person name="Jonkers W."/>
            <person name="Kazan K."/>
            <person name="Kodira C.D."/>
            <person name="Koehrsen M."/>
            <person name="Kumar L."/>
            <person name="Lee Y.H."/>
            <person name="Li L."/>
            <person name="Manners J.M."/>
            <person name="Miranda-Saavedra D."/>
            <person name="Mukherjee M."/>
            <person name="Park G."/>
            <person name="Park J."/>
            <person name="Park S.Y."/>
            <person name="Proctor R.H."/>
            <person name="Regev A."/>
            <person name="Ruiz-Roldan M.C."/>
            <person name="Sain D."/>
            <person name="Sakthikumar S."/>
            <person name="Sykes S."/>
            <person name="Schwartz D.C."/>
            <person name="Turgeon B.G."/>
            <person name="Wapinski I."/>
            <person name="Yoder O."/>
            <person name="Young S."/>
            <person name="Zeng Q."/>
            <person name="Zhou S."/>
            <person name="Galagan J."/>
            <person name="Cuomo C.A."/>
            <person name="Kistler H.C."/>
            <person name="Rep M."/>
        </authorList>
    </citation>
    <scope>NUCLEOTIDE SEQUENCE [LARGE SCALE GENOMIC DNA]</scope>
    <source>
        <strain evidence="2">M3125 / FGSC 7600</strain>
    </source>
</reference>
<dbReference type="GeneID" id="30061374"/>
<dbReference type="EMBL" id="CM000582">
    <property type="protein sequence ID" value="EWG41029.1"/>
    <property type="molecule type" value="Genomic_DNA"/>
</dbReference>
<gene>
    <name evidence="1" type="ORF">FVEG_03218</name>
</gene>
<keyword evidence="2" id="KW-1185">Reference proteome</keyword>
<dbReference type="OrthoDB" id="4986691at2759"/>
<proteinExistence type="predicted"/>
<dbReference type="AlphaFoldDB" id="W7M0J5"/>
<dbReference type="HOGENOM" id="CLU_1525285_0_0_1"/>
<accession>W7M0J5</accession>
<dbReference type="RefSeq" id="XP_018747220.1">
    <property type="nucleotide sequence ID" value="XM_018890829.1"/>
</dbReference>
<evidence type="ECO:0000313" key="1">
    <source>
        <dbReference type="EMBL" id="EWG41029.1"/>
    </source>
</evidence>
<sequence length="176" mass="19779">MPDFEKIGYIPGIYHEEYGPYKENNCCETTVADILSATLHVIHHIDTSPLVPLAKSPGLLVEMIPSSSDGSNTPGIFHPTFIGRSPPPGLIKLKELWLEDKSPAWMLHPDIYRAAGQRHHWGSNLPLWVVRPIFKFIHIRRTMRTKLTLPDGTVTYPGVDLLPPDLHFEELGLVST</sequence>
<dbReference type="STRING" id="334819.W7M0J5"/>
<protein>
    <submittedName>
        <fullName evidence="1">Uncharacterized protein</fullName>
    </submittedName>
</protein>